<evidence type="ECO:0000259" key="1">
    <source>
        <dbReference type="Pfam" id="PF14655"/>
    </source>
</evidence>
<sequence>MQPKSLITAQCLDSGYYTHVTEIPTQNLTVLSVVKGPYLGFYSAEEDYKIISLGEVAKDVIGVAYRNIFGNFFGHSPTTTDNKAQSCLTGGKDIQMRSKFQFRDDKRAANSVVIESDALLAAVLDNLERVILVDCQRSIILRLWKEYRDA</sequence>
<accession>A0A1A9WZT5</accession>
<feature type="domain" description="Rab3-GAP regulatory subunit N-terminal" evidence="1">
    <location>
        <begin position="8"/>
        <end position="150"/>
    </location>
</feature>
<dbReference type="VEuPathDB" id="VectorBase:GBRI038947"/>
<dbReference type="EnsemblMetazoa" id="GBRI038947-RA">
    <property type="protein sequence ID" value="GBRI038947-PA"/>
    <property type="gene ID" value="GBRI038947"/>
</dbReference>
<evidence type="ECO:0000313" key="3">
    <source>
        <dbReference type="Proteomes" id="UP000091820"/>
    </source>
</evidence>
<dbReference type="Pfam" id="PF14655">
    <property type="entry name" value="RAB3GAP2_N"/>
    <property type="match status" value="1"/>
</dbReference>
<dbReference type="PANTHER" id="PTHR12472:SF0">
    <property type="entry name" value="RAB3 GTPASE-ACTIVATING PROTEIN NON-CATALYTIC SUBUNIT"/>
    <property type="match status" value="1"/>
</dbReference>
<keyword evidence="3" id="KW-1185">Reference proteome</keyword>
<reference evidence="3" key="1">
    <citation type="submission" date="2014-03" db="EMBL/GenBank/DDBJ databases">
        <authorList>
            <person name="Aksoy S."/>
            <person name="Warren W."/>
            <person name="Wilson R.K."/>
        </authorList>
    </citation>
    <scope>NUCLEOTIDE SEQUENCE [LARGE SCALE GENOMIC DNA]</scope>
    <source>
        <strain evidence="3">IAEA</strain>
    </source>
</reference>
<name>A0A1A9WZT5_9MUSC</name>
<dbReference type="Proteomes" id="UP000091820">
    <property type="component" value="Unassembled WGS sequence"/>
</dbReference>
<dbReference type="AlphaFoldDB" id="A0A1A9WZT5"/>
<evidence type="ECO:0000313" key="2">
    <source>
        <dbReference type="EnsemblMetazoa" id="GBRI038947-PA"/>
    </source>
</evidence>
<dbReference type="InterPro" id="IPR032839">
    <property type="entry name" value="RAB3GAP_N"/>
</dbReference>
<dbReference type="STRING" id="37001.A0A1A9WZT5"/>
<protein>
    <recommendedName>
        <fullName evidence="1">Rab3-GAP regulatory subunit N-terminal domain-containing protein</fullName>
    </recommendedName>
</protein>
<dbReference type="InterPro" id="IPR026059">
    <property type="entry name" value="Rab3GAP2"/>
</dbReference>
<proteinExistence type="predicted"/>
<reference evidence="2" key="2">
    <citation type="submission" date="2020-05" db="UniProtKB">
        <authorList>
            <consortium name="EnsemblMetazoa"/>
        </authorList>
    </citation>
    <scope>IDENTIFICATION</scope>
    <source>
        <strain evidence="2">IAEA</strain>
    </source>
</reference>
<dbReference type="PANTHER" id="PTHR12472">
    <property type="entry name" value="RAB3-GAP REGULATORY DOMAIN"/>
    <property type="match status" value="1"/>
</dbReference>
<organism evidence="2 3">
    <name type="scientific">Glossina brevipalpis</name>
    <dbReference type="NCBI Taxonomy" id="37001"/>
    <lineage>
        <taxon>Eukaryota</taxon>
        <taxon>Metazoa</taxon>
        <taxon>Ecdysozoa</taxon>
        <taxon>Arthropoda</taxon>
        <taxon>Hexapoda</taxon>
        <taxon>Insecta</taxon>
        <taxon>Pterygota</taxon>
        <taxon>Neoptera</taxon>
        <taxon>Endopterygota</taxon>
        <taxon>Diptera</taxon>
        <taxon>Brachycera</taxon>
        <taxon>Muscomorpha</taxon>
        <taxon>Hippoboscoidea</taxon>
        <taxon>Glossinidae</taxon>
        <taxon>Glossina</taxon>
    </lineage>
</organism>